<protein>
    <recommendedName>
        <fullName evidence="3">Rhodanese-related sulfurtransferase</fullName>
    </recommendedName>
</protein>
<keyword evidence="1" id="KW-0812">Transmembrane</keyword>
<dbReference type="AlphaFoldDB" id="A0A0S4XM35"/>
<keyword evidence="1" id="KW-0472">Membrane</keyword>
<evidence type="ECO:0000256" key="1">
    <source>
        <dbReference type="SAM" id="Phobius"/>
    </source>
</evidence>
<feature type="transmembrane region" description="Helical" evidence="1">
    <location>
        <begin position="9"/>
        <end position="27"/>
    </location>
</feature>
<organism evidence="2">
    <name type="scientific">Sulfurovum sp. enrichment culture clone C5</name>
    <dbReference type="NCBI Taxonomy" id="497650"/>
    <lineage>
        <taxon>Bacteria</taxon>
        <taxon>Pseudomonadati</taxon>
        <taxon>Campylobacterota</taxon>
        <taxon>Epsilonproteobacteria</taxon>
        <taxon>Campylobacterales</taxon>
        <taxon>Sulfurovaceae</taxon>
        <taxon>Sulfurovum</taxon>
        <taxon>environmental samples</taxon>
    </lineage>
</organism>
<sequence>MCAEKVHKLMIAILLGFNMMFVALGSLKLAFIVQFVLMIAFVIWALTGICTSLAILRKILPPCDVDKKEK</sequence>
<gene>
    <name evidence="2" type="ORF">BN3087_280016</name>
</gene>
<evidence type="ECO:0000313" key="2">
    <source>
        <dbReference type="EMBL" id="CUV65343.1"/>
    </source>
</evidence>
<name>A0A0S4XM35_9BACT</name>
<evidence type="ECO:0008006" key="3">
    <source>
        <dbReference type="Google" id="ProtNLM"/>
    </source>
</evidence>
<accession>A0A0S4XM35</accession>
<dbReference type="EMBL" id="FAXN01000027">
    <property type="protein sequence ID" value="CUV65343.1"/>
    <property type="molecule type" value="Genomic_DNA"/>
</dbReference>
<feature type="transmembrane region" description="Helical" evidence="1">
    <location>
        <begin position="33"/>
        <end position="56"/>
    </location>
</feature>
<reference evidence="2" key="1">
    <citation type="submission" date="2015-11" db="EMBL/GenBank/DDBJ databases">
        <authorList>
            <person name="Zhang Y."/>
            <person name="Guo Z."/>
        </authorList>
    </citation>
    <scope>NUCLEOTIDE SEQUENCE</scope>
    <source>
        <strain evidence="2">BN30871</strain>
    </source>
</reference>
<keyword evidence="1" id="KW-1133">Transmembrane helix</keyword>
<proteinExistence type="predicted"/>